<dbReference type="GO" id="GO:0140673">
    <property type="term" value="P:transcription elongation-coupled chromatin remodeling"/>
    <property type="evidence" value="ECO:0007669"/>
    <property type="project" value="InterPro"/>
</dbReference>
<evidence type="ECO:0000259" key="9">
    <source>
        <dbReference type="SMART" id="SM01389"/>
    </source>
</evidence>
<dbReference type="CDD" id="cd07973">
    <property type="entry name" value="Spt4"/>
    <property type="match status" value="1"/>
</dbReference>
<evidence type="ECO:0000256" key="1">
    <source>
        <dbReference type="ARBA" id="ARBA00004123"/>
    </source>
</evidence>
<evidence type="ECO:0000313" key="10">
    <source>
        <dbReference type="EMBL" id="KIK21920.1"/>
    </source>
</evidence>
<gene>
    <name evidence="10" type="ORF">PISMIDRAFT_680881</name>
</gene>
<evidence type="ECO:0000256" key="5">
    <source>
        <dbReference type="ARBA" id="ARBA00023163"/>
    </source>
</evidence>
<keyword evidence="11" id="KW-1185">Reference proteome</keyword>
<keyword evidence="6" id="KW-0539">Nucleus</keyword>
<comment type="subcellular location">
    <subcellularLocation>
        <location evidence="2">Chromosome</location>
        <location evidence="2">Centromere</location>
    </subcellularLocation>
    <subcellularLocation>
        <location evidence="1">Nucleus</location>
    </subcellularLocation>
</comment>
<evidence type="ECO:0000256" key="7">
    <source>
        <dbReference type="ARBA" id="ARBA00023328"/>
    </source>
</evidence>
<dbReference type="Proteomes" id="UP000054018">
    <property type="component" value="Unassembled WGS sequence"/>
</dbReference>
<evidence type="ECO:0000256" key="8">
    <source>
        <dbReference type="ARBA" id="ARBA00029869"/>
    </source>
</evidence>
<dbReference type="EMBL" id="KN833745">
    <property type="protein sequence ID" value="KIK21920.1"/>
    <property type="molecule type" value="Genomic_DNA"/>
</dbReference>
<dbReference type="OrthoDB" id="248751at2759"/>
<reference evidence="10 11" key="1">
    <citation type="submission" date="2014-04" db="EMBL/GenBank/DDBJ databases">
        <authorList>
            <consortium name="DOE Joint Genome Institute"/>
            <person name="Kuo A."/>
            <person name="Kohler A."/>
            <person name="Costa M.D."/>
            <person name="Nagy L.G."/>
            <person name="Floudas D."/>
            <person name="Copeland A."/>
            <person name="Barry K.W."/>
            <person name="Cichocki N."/>
            <person name="Veneault-Fourrey C."/>
            <person name="LaButti K."/>
            <person name="Lindquist E.A."/>
            <person name="Lipzen A."/>
            <person name="Lundell T."/>
            <person name="Morin E."/>
            <person name="Murat C."/>
            <person name="Sun H."/>
            <person name="Tunlid A."/>
            <person name="Henrissat B."/>
            <person name="Grigoriev I.V."/>
            <person name="Hibbett D.S."/>
            <person name="Martin F."/>
            <person name="Nordberg H.P."/>
            <person name="Cantor M.N."/>
            <person name="Hua S.X."/>
        </authorList>
    </citation>
    <scope>NUCLEOTIDE SEQUENCE [LARGE SCALE GENOMIC DNA]</scope>
    <source>
        <strain evidence="10 11">441</strain>
    </source>
</reference>
<dbReference type="AlphaFoldDB" id="A0A0C9YB08"/>
<dbReference type="SMART" id="SM01389">
    <property type="entry name" value="Spt4"/>
    <property type="match status" value="1"/>
</dbReference>
<dbReference type="Gene3D" id="3.30.40.210">
    <property type="match status" value="1"/>
</dbReference>
<dbReference type="GO" id="GO:0006355">
    <property type="term" value="P:regulation of DNA-templated transcription"/>
    <property type="evidence" value="ECO:0007669"/>
    <property type="project" value="InterPro"/>
</dbReference>
<dbReference type="Pfam" id="PF06093">
    <property type="entry name" value="Spt4"/>
    <property type="match status" value="1"/>
</dbReference>
<dbReference type="HOGENOM" id="CLU_138052_2_0_1"/>
<comment type="similarity">
    <text evidence="3">Belongs to the SPT4 family.</text>
</comment>
<dbReference type="InterPro" id="IPR029040">
    <property type="entry name" value="RPABC4/Spt4"/>
</dbReference>
<evidence type="ECO:0000256" key="3">
    <source>
        <dbReference type="ARBA" id="ARBA00010464"/>
    </source>
</evidence>
<dbReference type="GO" id="GO:0008270">
    <property type="term" value="F:zinc ion binding"/>
    <property type="evidence" value="ECO:0007669"/>
    <property type="project" value="InterPro"/>
</dbReference>
<dbReference type="PANTHER" id="PTHR12882:SF1">
    <property type="entry name" value="TRANSCRIPTION ELONGATION FACTOR SPT4"/>
    <property type="match status" value="1"/>
</dbReference>
<evidence type="ECO:0000256" key="4">
    <source>
        <dbReference type="ARBA" id="ARBA00020182"/>
    </source>
</evidence>
<dbReference type="InterPro" id="IPR038510">
    <property type="entry name" value="Spt4_sf"/>
</dbReference>
<protein>
    <recommendedName>
        <fullName evidence="4">Transcription elongation factor SPT4</fullName>
    </recommendedName>
    <alternativeName>
        <fullName evidence="8">Chromatin elongation factor SPT4</fullName>
    </alternativeName>
</protein>
<keyword evidence="5" id="KW-0804">Transcription</keyword>
<evidence type="ECO:0000313" key="11">
    <source>
        <dbReference type="Proteomes" id="UP000054018"/>
    </source>
</evidence>
<dbReference type="GO" id="GO:0000993">
    <property type="term" value="F:RNA polymerase II complex binding"/>
    <property type="evidence" value="ECO:0007669"/>
    <property type="project" value="TreeGrafter"/>
</dbReference>
<dbReference type="STRING" id="765257.A0A0C9YB08"/>
<dbReference type="SUPFAM" id="SSF63393">
    <property type="entry name" value="RNA polymerase subunits"/>
    <property type="match status" value="1"/>
</dbReference>
<organism evidence="10 11">
    <name type="scientific">Pisolithus microcarpus 441</name>
    <dbReference type="NCBI Taxonomy" id="765257"/>
    <lineage>
        <taxon>Eukaryota</taxon>
        <taxon>Fungi</taxon>
        <taxon>Dikarya</taxon>
        <taxon>Basidiomycota</taxon>
        <taxon>Agaricomycotina</taxon>
        <taxon>Agaricomycetes</taxon>
        <taxon>Agaricomycetidae</taxon>
        <taxon>Boletales</taxon>
        <taxon>Sclerodermatineae</taxon>
        <taxon>Pisolithaceae</taxon>
        <taxon>Pisolithus</taxon>
    </lineage>
</organism>
<dbReference type="InterPro" id="IPR022800">
    <property type="entry name" value="Spt4/RpoE2_Znf"/>
</dbReference>
<sequence length="108" mass="12256">MASIPSRGQYKHLRACLLCSIVQQPTDFKKNRCPNCEEIMQMKGSTDRISVCATTYFDGIIAVIDPETSKYVRGTYAVRVKGHVPEDVEAELESRGIKYRPRDQTDQD</sequence>
<proteinExistence type="inferred from homology"/>
<dbReference type="PANTHER" id="PTHR12882">
    <property type="entry name" value="SUPPRESSOR OF TY 4"/>
    <property type="match status" value="1"/>
</dbReference>
<reference evidence="11" key="2">
    <citation type="submission" date="2015-01" db="EMBL/GenBank/DDBJ databases">
        <title>Evolutionary Origins and Diversification of the Mycorrhizal Mutualists.</title>
        <authorList>
            <consortium name="DOE Joint Genome Institute"/>
            <consortium name="Mycorrhizal Genomics Consortium"/>
            <person name="Kohler A."/>
            <person name="Kuo A."/>
            <person name="Nagy L.G."/>
            <person name="Floudas D."/>
            <person name="Copeland A."/>
            <person name="Barry K.W."/>
            <person name="Cichocki N."/>
            <person name="Veneault-Fourrey C."/>
            <person name="LaButti K."/>
            <person name="Lindquist E.A."/>
            <person name="Lipzen A."/>
            <person name="Lundell T."/>
            <person name="Morin E."/>
            <person name="Murat C."/>
            <person name="Riley R."/>
            <person name="Ohm R."/>
            <person name="Sun H."/>
            <person name="Tunlid A."/>
            <person name="Henrissat B."/>
            <person name="Grigoriev I.V."/>
            <person name="Hibbett D.S."/>
            <person name="Martin F."/>
        </authorList>
    </citation>
    <scope>NUCLEOTIDE SEQUENCE [LARGE SCALE GENOMIC DNA]</scope>
    <source>
        <strain evidence="11">441</strain>
    </source>
</reference>
<dbReference type="InterPro" id="IPR009287">
    <property type="entry name" value="Spt4"/>
</dbReference>
<dbReference type="GO" id="GO:0000775">
    <property type="term" value="C:chromosome, centromeric region"/>
    <property type="evidence" value="ECO:0007669"/>
    <property type="project" value="UniProtKB-SubCell"/>
</dbReference>
<accession>A0A0C9YB08</accession>
<dbReference type="GO" id="GO:0032044">
    <property type="term" value="C:DSIF complex"/>
    <property type="evidence" value="ECO:0007669"/>
    <property type="project" value="TreeGrafter"/>
</dbReference>
<keyword evidence="7" id="KW-0137">Centromere</keyword>
<evidence type="ECO:0000256" key="2">
    <source>
        <dbReference type="ARBA" id="ARBA00004584"/>
    </source>
</evidence>
<name>A0A0C9YB08_9AGAM</name>
<evidence type="ECO:0000256" key="6">
    <source>
        <dbReference type="ARBA" id="ARBA00023242"/>
    </source>
</evidence>
<feature type="domain" description="Spt4/RpoE2 zinc finger" evidence="9">
    <location>
        <begin position="13"/>
        <end position="81"/>
    </location>
</feature>